<keyword evidence="2" id="KW-0472">Membrane</keyword>
<dbReference type="OrthoDB" id="9946382at2759"/>
<sequence>MRVVGPWLVLPLLGWTLCSGFSAWEPQTEVPPPKNIVVKSYNYNISVCWDYENSSSKPLFTVRITCYSTGIYEEVDTCINITQHYCDLTNKTDQCETFWVGVKALSGQHESKYNEQKFDVLRDGQIGPPKFNLSIDNHDVILNIESPLSLYEDLIDQFIYKVFLWPNGSPEERQEFIWEDCFDQTCSLPLPISSLNTSYCISVQAILSVISKAGEESEEKCISPSPKNHLGLTLLISFGTVVLLLLAVILTMVFIKLREKKITLPKSLVTVVRNQVSSAEFKSECKYDIISSTSYKPVVECEDEKSVEKLDVTEKVKTTDPSDYGKEADADDSQGIQGEGSTQEDTGAEIHENEQIHEDSIMDYSKSLTGQDTHSSLQNQDPSKADVQRSTVLGCSIKASGYDKPHWIGSSSRDEF</sequence>
<feature type="compositionally biased region" description="Basic and acidic residues" evidence="1">
    <location>
        <begin position="312"/>
        <end position="328"/>
    </location>
</feature>
<dbReference type="Pfam" id="PF09294">
    <property type="entry name" value="Interfer-bind"/>
    <property type="match status" value="1"/>
</dbReference>
<dbReference type="InterPro" id="IPR050650">
    <property type="entry name" value="Type-II_Cytokine-TF_Rcpt"/>
</dbReference>
<evidence type="ECO:0000259" key="4">
    <source>
        <dbReference type="Pfam" id="PF01108"/>
    </source>
</evidence>
<dbReference type="PRINTS" id="PR01777">
    <property type="entry name" value="INTERFERONGR"/>
</dbReference>
<dbReference type="AlphaFoldDB" id="A0A9F2RAL5"/>
<proteinExistence type="predicted"/>
<feature type="compositionally biased region" description="Polar residues" evidence="1">
    <location>
        <begin position="366"/>
        <end position="389"/>
    </location>
</feature>
<dbReference type="PANTHER" id="PTHR20859">
    <property type="entry name" value="INTERFERON/INTERLEUKIN RECEPTOR"/>
    <property type="match status" value="1"/>
</dbReference>
<keyword evidence="2" id="KW-1133">Transmembrane helix</keyword>
<dbReference type="CTD" id="3459"/>
<dbReference type="GO" id="GO:0005886">
    <property type="term" value="C:plasma membrane"/>
    <property type="evidence" value="ECO:0007669"/>
    <property type="project" value="TreeGrafter"/>
</dbReference>
<dbReference type="InterPro" id="IPR013783">
    <property type="entry name" value="Ig-like_fold"/>
</dbReference>
<gene>
    <name evidence="7" type="primary">IFNGR1</name>
</gene>
<dbReference type="InterPro" id="IPR036116">
    <property type="entry name" value="FN3_sf"/>
</dbReference>
<feature type="region of interest" description="Disordered" evidence="1">
    <location>
        <begin position="362"/>
        <end position="389"/>
    </location>
</feature>
<dbReference type="Pfam" id="PF01108">
    <property type="entry name" value="Tissue_fac"/>
    <property type="match status" value="1"/>
</dbReference>
<feature type="region of interest" description="Disordered" evidence="1">
    <location>
        <begin position="312"/>
        <end position="348"/>
    </location>
</feature>
<evidence type="ECO:0000313" key="6">
    <source>
        <dbReference type="Proteomes" id="UP000695026"/>
    </source>
</evidence>
<dbReference type="PANTHER" id="PTHR20859:SF5">
    <property type="entry name" value="INTERFERON GAMMA RECEPTOR 1"/>
    <property type="match status" value="1"/>
</dbReference>
<feature type="signal peptide" evidence="3">
    <location>
        <begin position="1"/>
        <end position="20"/>
    </location>
</feature>
<name>A0A9F2RAL5_PYTBI</name>
<keyword evidence="3" id="KW-0732">Signal</keyword>
<dbReference type="Proteomes" id="UP000695026">
    <property type="component" value="Unplaced"/>
</dbReference>
<dbReference type="SUPFAM" id="SSF49265">
    <property type="entry name" value="Fibronectin type III"/>
    <property type="match status" value="2"/>
</dbReference>
<dbReference type="RefSeq" id="XP_007441962.1">
    <property type="nucleotide sequence ID" value="XM_007441900.2"/>
</dbReference>
<dbReference type="KEGG" id="pbi:103056914"/>
<feature type="domain" description="Interferon/interleukin receptor" evidence="5">
    <location>
        <begin position="125"/>
        <end position="223"/>
    </location>
</feature>
<feature type="domain" description="Fibronectin type-III" evidence="4">
    <location>
        <begin position="12"/>
        <end position="112"/>
    </location>
</feature>
<feature type="compositionally biased region" description="Polar residues" evidence="1">
    <location>
        <begin position="334"/>
        <end position="345"/>
    </location>
</feature>
<evidence type="ECO:0000313" key="7">
    <source>
        <dbReference type="RefSeq" id="XP_007441962.1"/>
    </source>
</evidence>
<keyword evidence="2" id="KW-0812">Transmembrane</keyword>
<keyword evidence="7" id="KW-0675">Receptor</keyword>
<reference evidence="7" key="1">
    <citation type="submission" date="2025-08" db="UniProtKB">
        <authorList>
            <consortium name="RefSeq"/>
        </authorList>
    </citation>
    <scope>IDENTIFICATION</scope>
    <source>
        <tissue evidence="7">Liver</tissue>
    </source>
</reference>
<evidence type="ECO:0000259" key="5">
    <source>
        <dbReference type="Pfam" id="PF09294"/>
    </source>
</evidence>
<accession>A0A9F2RAL5</accession>
<feature type="transmembrane region" description="Helical" evidence="2">
    <location>
        <begin position="230"/>
        <end position="255"/>
    </location>
</feature>
<organism evidence="6 7">
    <name type="scientific">Python bivittatus</name>
    <name type="common">Burmese python</name>
    <name type="synonym">Python molurus bivittatus</name>
    <dbReference type="NCBI Taxonomy" id="176946"/>
    <lineage>
        <taxon>Eukaryota</taxon>
        <taxon>Metazoa</taxon>
        <taxon>Chordata</taxon>
        <taxon>Craniata</taxon>
        <taxon>Vertebrata</taxon>
        <taxon>Euteleostomi</taxon>
        <taxon>Lepidosauria</taxon>
        <taxon>Squamata</taxon>
        <taxon>Bifurcata</taxon>
        <taxon>Unidentata</taxon>
        <taxon>Episquamata</taxon>
        <taxon>Toxicofera</taxon>
        <taxon>Serpentes</taxon>
        <taxon>Henophidia</taxon>
        <taxon>Pythonidae</taxon>
        <taxon>Python</taxon>
    </lineage>
</organism>
<protein>
    <submittedName>
        <fullName evidence="7">Interferon gamma receptor 1</fullName>
    </submittedName>
</protein>
<dbReference type="InterPro" id="IPR015373">
    <property type="entry name" value="Interferon/interleukin_rcp_dom"/>
</dbReference>
<dbReference type="GO" id="GO:0004896">
    <property type="term" value="F:cytokine receptor activity"/>
    <property type="evidence" value="ECO:0007669"/>
    <property type="project" value="InterPro"/>
</dbReference>
<evidence type="ECO:0000256" key="2">
    <source>
        <dbReference type="SAM" id="Phobius"/>
    </source>
</evidence>
<dbReference type="InterPro" id="IPR008355">
    <property type="entry name" value="Interferon_gamma_rcpt_asu"/>
</dbReference>
<evidence type="ECO:0000256" key="3">
    <source>
        <dbReference type="SAM" id="SignalP"/>
    </source>
</evidence>
<dbReference type="InterPro" id="IPR003961">
    <property type="entry name" value="FN3_dom"/>
</dbReference>
<feature type="chain" id="PRO_5039903323" evidence="3">
    <location>
        <begin position="21"/>
        <end position="416"/>
    </location>
</feature>
<keyword evidence="6" id="KW-1185">Reference proteome</keyword>
<evidence type="ECO:0000256" key="1">
    <source>
        <dbReference type="SAM" id="MobiDB-lite"/>
    </source>
</evidence>
<dbReference type="Gene3D" id="2.60.40.10">
    <property type="entry name" value="Immunoglobulins"/>
    <property type="match status" value="2"/>
</dbReference>
<dbReference type="GeneID" id="103056914"/>
<dbReference type="GO" id="GO:0019955">
    <property type="term" value="F:cytokine binding"/>
    <property type="evidence" value="ECO:0007669"/>
    <property type="project" value="InterPro"/>
</dbReference>
<dbReference type="OMA" id="NIMLPKS"/>